<feature type="compositionally biased region" description="Basic and acidic residues" evidence="2">
    <location>
        <begin position="774"/>
        <end position="788"/>
    </location>
</feature>
<evidence type="ECO:0000259" key="3">
    <source>
        <dbReference type="PROSITE" id="PS50006"/>
    </source>
</evidence>
<dbReference type="Proteomes" id="UP001163823">
    <property type="component" value="Chromosome 7"/>
</dbReference>
<proteinExistence type="predicted"/>
<dbReference type="InterPro" id="IPR000253">
    <property type="entry name" value="FHA_dom"/>
</dbReference>
<comment type="caution">
    <text evidence="4">The sequence shown here is derived from an EMBL/GenBank/DDBJ whole genome shotgun (WGS) entry which is preliminary data.</text>
</comment>
<protein>
    <submittedName>
        <fullName evidence="4">SMAD/FHA domain-containing protein, putative isoform 1</fullName>
    </submittedName>
</protein>
<feature type="domain" description="FHA" evidence="3">
    <location>
        <begin position="101"/>
        <end position="163"/>
    </location>
</feature>
<reference evidence="4" key="1">
    <citation type="journal article" date="2023" name="Science">
        <title>Elucidation of the pathway for biosynthesis of saponin adjuvants from the soapbark tree.</title>
        <authorList>
            <person name="Reed J."/>
            <person name="Orme A."/>
            <person name="El-Demerdash A."/>
            <person name="Owen C."/>
            <person name="Martin L.B.B."/>
            <person name="Misra R.C."/>
            <person name="Kikuchi S."/>
            <person name="Rejzek M."/>
            <person name="Martin A.C."/>
            <person name="Harkess A."/>
            <person name="Leebens-Mack J."/>
            <person name="Louveau T."/>
            <person name="Stephenson M.J."/>
            <person name="Osbourn A."/>
        </authorList>
    </citation>
    <scope>NUCLEOTIDE SEQUENCE</scope>
    <source>
        <strain evidence="4">S10</strain>
    </source>
</reference>
<evidence type="ECO:0000313" key="4">
    <source>
        <dbReference type="EMBL" id="KAJ7962233.1"/>
    </source>
</evidence>
<feature type="compositionally biased region" description="Basic and acidic residues" evidence="2">
    <location>
        <begin position="811"/>
        <end position="821"/>
    </location>
</feature>
<name>A0AAD7PNM7_QUISA</name>
<dbReference type="PANTHER" id="PTHR47458">
    <property type="entry name" value="SMAD/FHA DOMAIN-CONTAINING PROTEIN"/>
    <property type="match status" value="1"/>
</dbReference>
<dbReference type="InterPro" id="IPR008984">
    <property type="entry name" value="SMAD_FHA_dom_sf"/>
</dbReference>
<dbReference type="SMART" id="SM00240">
    <property type="entry name" value="FHA"/>
    <property type="match status" value="1"/>
</dbReference>
<dbReference type="SUPFAM" id="SSF49879">
    <property type="entry name" value="SMAD/FHA domain"/>
    <property type="match status" value="1"/>
</dbReference>
<feature type="coiled-coil region" evidence="1">
    <location>
        <begin position="336"/>
        <end position="488"/>
    </location>
</feature>
<organism evidence="4 5">
    <name type="scientific">Quillaja saponaria</name>
    <name type="common">Soap bark tree</name>
    <dbReference type="NCBI Taxonomy" id="32244"/>
    <lineage>
        <taxon>Eukaryota</taxon>
        <taxon>Viridiplantae</taxon>
        <taxon>Streptophyta</taxon>
        <taxon>Embryophyta</taxon>
        <taxon>Tracheophyta</taxon>
        <taxon>Spermatophyta</taxon>
        <taxon>Magnoliopsida</taxon>
        <taxon>eudicotyledons</taxon>
        <taxon>Gunneridae</taxon>
        <taxon>Pentapetalae</taxon>
        <taxon>rosids</taxon>
        <taxon>fabids</taxon>
        <taxon>Fabales</taxon>
        <taxon>Quillajaceae</taxon>
        <taxon>Quillaja</taxon>
    </lineage>
</organism>
<feature type="region of interest" description="Disordered" evidence="2">
    <location>
        <begin position="645"/>
        <end position="667"/>
    </location>
</feature>
<dbReference type="PROSITE" id="PS50006">
    <property type="entry name" value="FHA_DOMAIN"/>
    <property type="match status" value="1"/>
</dbReference>
<evidence type="ECO:0000256" key="2">
    <source>
        <dbReference type="SAM" id="MobiDB-lite"/>
    </source>
</evidence>
<gene>
    <name evidence="4" type="ORF">O6P43_017492</name>
</gene>
<feature type="compositionally biased region" description="Acidic residues" evidence="2">
    <location>
        <begin position="898"/>
        <end position="912"/>
    </location>
</feature>
<feature type="compositionally biased region" description="Acidic residues" evidence="2">
    <location>
        <begin position="881"/>
        <end position="890"/>
    </location>
</feature>
<dbReference type="Gene3D" id="2.60.200.20">
    <property type="match status" value="1"/>
</dbReference>
<keyword evidence="1" id="KW-0175">Coiled coil</keyword>
<accession>A0AAD7PNM7</accession>
<feature type="compositionally biased region" description="Basic and acidic residues" evidence="2">
    <location>
        <begin position="843"/>
        <end position="861"/>
    </location>
</feature>
<feature type="compositionally biased region" description="Polar residues" evidence="2">
    <location>
        <begin position="801"/>
        <end position="810"/>
    </location>
</feature>
<dbReference type="Pfam" id="PF00498">
    <property type="entry name" value="FHA"/>
    <property type="match status" value="1"/>
</dbReference>
<evidence type="ECO:0000313" key="5">
    <source>
        <dbReference type="Proteomes" id="UP001163823"/>
    </source>
</evidence>
<dbReference type="PANTHER" id="PTHR47458:SF1">
    <property type="entry name" value="SMAD_FHA DOMAIN-CONTAINING PROTEIN"/>
    <property type="match status" value="1"/>
</dbReference>
<keyword evidence="5" id="KW-1185">Reference proteome</keyword>
<evidence type="ECO:0000256" key="1">
    <source>
        <dbReference type="SAM" id="Coils"/>
    </source>
</evidence>
<feature type="region of interest" description="Disordered" evidence="2">
    <location>
        <begin position="24"/>
        <end position="48"/>
    </location>
</feature>
<dbReference type="AlphaFoldDB" id="A0AAD7PNM7"/>
<dbReference type="EMBL" id="JARAOO010000007">
    <property type="protein sequence ID" value="KAJ7962233.1"/>
    <property type="molecule type" value="Genomic_DNA"/>
</dbReference>
<sequence length="912" mass="101201">MAVEDDNPETLVASKPIPRLNDVVSQTSSSYLPPASDAKPTDVSPKKPLSPREFFLSVASKMASQPLPNSDPDVWGVLTAISNNARKRCQGINMLLTEDEHCIGRLVEDPRFQIESNAISANHCRIYRTRVATENMESVSNSNTLVFLKDTSTNGTYVNWEKLKKNGAAVKVCHGDIISFAAPPQYELAFAFVFREVLVSTPLADNAVAKRKAEEFVSENKRLKGIGIGAPEGPISLDDFRSLQQSNMELRKQLENQVHTIVTLHKENRAAVECHENEMRAVKESVTKSYLDQLKELHNLLEIKQKELGEVNKVSAEQKHAMEDLNERLSASMQSFAEANAIINCQKANVAELKEQLDEQQSQQREEREKAAADLKAAVQRAHSEAQEELKRLSDAALRREIELQEVINKLQESKREWCLLVETLRSKLEETRQKLVTSDNKVRQLETQAHDELLASANGRKRVEELEHETRRLRKELELEKQAAREEAWAKVSVLELEINAAMRDLDFERRGLKAARERIMLRETQLRAFYSTTEEISLLFAKQQEQLKAMQRTLEDEENYENTSVDMDINTANGAADGTIDRGKEVTGYCNNSAARAGSATSAQKFHRDQVETSSNEASVTEKHDSEIRSQECQNTQVAEFTSTDNDHGVKGSFGSEIDGSRGAPVMDGDAVGTERVLETESPVADREQKIDLIKCSALDEDTMQFDEAHVQETEEHGQTISLEALHHTQSNNPVDSLKPTEDTEGTIRTADLLASEVAGSWACSTAPSVHGENESPRSGGSKKEGAAALLLSSGEVAESQSSPSSEDAATRQSHERQALTEMIGIVAPDLKELFGVAADDGDHEREKDGYSSDPETERYSNTGSDNEVNVKGGSISDAETECSDQVEEDQRQDDTMEEADEATQEDSLG</sequence>
<feature type="region of interest" description="Disordered" evidence="2">
    <location>
        <begin position="768"/>
        <end position="912"/>
    </location>
</feature>
<feature type="region of interest" description="Disordered" evidence="2">
    <location>
        <begin position="602"/>
        <end position="630"/>
    </location>
</feature>